<dbReference type="OrthoDB" id="119655at2759"/>
<dbReference type="EMBL" id="KI669584">
    <property type="protein sequence ID" value="ETN09854.1"/>
    <property type="molecule type" value="Genomic_DNA"/>
</dbReference>
<feature type="compositionally biased region" description="Polar residues" evidence="6">
    <location>
        <begin position="690"/>
        <end position="709"/>
    </location>
</feature>
<proteinExistence type="predicted"/>
<organism evidence="8 9">
    <name type="scientific">Phytophthora nicotianae (strain INRA-310)</name>
    <name type="common">Phytophthora parasitica</name>
    <dbReference type="NCBI Taxonomy" id="761204"/>
    <lineage>
        <taxon>Eukaryota</taxon>
        <taxon>Sar</taxon>
        <taxon>Stramenopiles</taxon>
        <taxon>Oomycota</taxon>
        <taxon>Peronosporomycetes</taxon>
        <taxon>Peronosporales</taxon>
        <taxon>Peronosporaceae</taxon>
        <taxon>Phytophthora</taxon>
    </lineage>
</organism>
<evidence type="ECO:0000313" key="8">
    <source>
        <dbReference type="EMBL" id="ETN09854.1"/>
    </source>
</evidence>
<dbReference type="AlphaFoldDB" id="W2QBD9"/>
<feature type="compositionally biased region" description="Basic and acidic residues" evidence="6">
    <location>
        <begin position="620"/>
        <end position="629"/>
    </location>
</feature>
<feature type="region of interest" description="Disordered" evidence="6">
    <location>
        <begin position="600"/>
        <end position="645"/>
    </location>
</feature>
<evidence type="ECO:0000259" key="7">
    <source>
        <dbReference type="Pfam" id="PF05699"/>
    </source>
</evidence>
<dbReference type="GO" id="GO:0005634">
    <property type="term" value="C:nucleus"/>
    <property type="evidence" value="ECO:0007669"/>
    <property type="project" value="UniProtKB-SubCell"/>
</dbReference>
<keyword evidence="5" id="KW-0539">Nucleus</keyword>
<feature type="region of interest" description="Disordered" evidence="6">
    <location>
        <begin position="687"/>
        <end position="747"/>
    </location>
</feature>
<keyword evidence="4" id="KW-0862">Zinc</keyword>
<dbReference type="GO" id="GO:0008270">
    <property type="term" value="F:zinc ion binding"/>
    <property type="evidence" value="ECO:0007669"/>
    <property type="project" value="UniProtKB-KW"/>
</dbReference>
<feature type="region of interest" description="Disordered" evidence="6">
    <location>
        <begin position="794"/>
        <end position="874"/>
    </location>
</feature>
<dbReference type="Pfam" id="PF05699">
    <property type="entry name" value="Dimer_Tnp_hAT"/>
    <property type="match status" value="1"/>
</dbReference>
<evidence type="ECO:0000256" key="5">
    <source>
        <dbReference type="ARBA" id="ARBA00023242"/>
    </source>
</evidence>
<sequence>MELLPDHQSDLAEAPKRGLPPSSLSSNFYRLNEKCNKTMWWTICKYCYVAHVNDKARVPFPVSIHGRKASWEKHLSDCSYYVQATGKLLNKESDTSEYEVSRSNKLQCASPPEFTSAEQRMFWRLLLEFQAEAMLPDSFVELMSFKRLLTFLSARCGATGAVPSRQVLGGRVLNEYADLHSTEQRNHVMEIQNRSGARVNFLSDVWENIAKQHVLGCQVALFGRMMTHGLVPTGSRHDGLAIAQQMEDVMEELIASQWNVGSAVTDNAGQCRRARGILALRYPNIVFLFCFGHYVNNLVKAVLKTVFKQVSEAAAGAASFLNTSTSKWLTRAIEAMENRYGDSFAVFTLCETRWNSMQACFASLLRARGALEDLVFKYRNDSDLPSKLRILADSEFWNKLESAEKVVRPLCTASFRLQRDENTVADVVRSYMDVYIGFAATEWSHVLVECVETRWNACEQPLFMLGYFLHPRYVSEARKLPSTVLTQLDDICQFAQYYYRRFIGDDDSTLRGDVFDWIEGSYTTSRVTDFSSDLVVKFWQYERKSKPSSKLPLLALTILAIAVNTATCERLFSELALIHTPKRNQMATEKTLKHQVMRQYVREKNRSEKSAPTSSKKLLRTIDPRERPRLATPQPSAQSTPVQVAASITGTPVPQACTNTPGHLHHEAATASPALQRTLFPAEREGGSSLVRSSATPRCTATPGRTPSGGSIVCDVPSQNVPPVRSPNDGTNAHLSTPVTNSGPSLTTEMTAVSLSGSLLEEYLDHFDWEEFGDDGDEETIGVWGSILNTSRITSHEGDDDADERSFGTYNGGDLDGDEDESANQGNPGCSRVGTSRFTTKRIGTYEDLIPAADRRPYPETNDPAFPQEKKLTGIRARKTSLASLVAK</sequence>
<dbReference type="VEuPathDB" id="FungiDB:PPTG_11430"/>
<evidence type="ECO:0000313" key="9">
    <source>
        <dbReference type="Proteomes" id="UP000018817"/>
    </source>
</evidence>
<feature type="compositionally biased region" description="Polar residues" evidence="6">
    <location>
        <begin position="728"/>
        <end position="747"/>
    </location>
</feature>
<evidence type="ECO:0000256" key="6">
    <source>
        <dbReference type="SAM" id="MobiDB-lite"/>
    </source>
</evidence>
<feature type="compositionally biased region" description="Basic and acidic residues" evidence="6">
    <location>
        <begin position="600"/>
        <end position="609"/>
    </location>
</feature>
<protein>
    <recommendedName>
        <fullName evidence="7">HAT C-terminal dimerisation domain-containing protein</fullName>
    </recommendedName>
</protein>
<dbReference type="RefSeq" id="XP_008905000.1">
    <property type="nucleotide sequence ID" value="XM_008906752.1"/>
</dbReference>
<dbReference type="InterPro" id="IPR052035">
    <property type="entry name" value="ZnF_BED_domain_contain"/>
</dbReference>
<evidence type="ECO:0000256" key="4">
    <source>
        <dbReference type="ARBA" id="ARBA00022833"/>
    </source>
</evidence>
<dbReference type="STRING" id="761204.W2QBD9"/>
<dbReference type="GO" id="GO:0046983">
    <property type="term" value="F:protein dimerization activity"/>
    <property type="evidence" value="ECO:0007669"/>
    <property type="project" value="InterPro"/>
</dbReference>
<keyword evidence="2" id="KW-0479">Metal-binding</keyword>
<reference evidence="9" key="1">
    <citation type="submission" date="2011-12" db="EMBL/GenBank/DDBJ databases">
        <authorList>
            <consortium name="The Broad Institute Genome Sequencing Platform"/>
            <person name="Russ C."/>
            <person name="Tyler B."/>
            <person name="Panabieres F."/>
            <person name="Shan W."/>
            <person name="Tripathy S."/>
            <person name="Grunwald N."/>
            <person name="Machado M."/>
            <person name="Young S.K."/>
            <person name="Zeng Q."/>
            <person name="Gargeya S."/>
            <person name="Fitzgerald M."/>
            <person name="Haas B."/>
            <person name="Abouelleil A."/>
            <person name="Alvarado L."/>
            <person name="Arachchi H.M."/>
            <person name="Berlin A."/>
            <person name="Chapman S.B."/>
            <person name="Gearin G."/>
            <person name="Goldberg J."/>
            <person name="Griggs A."/>
            <person name="Gujja S."/>
            <person name="Hansen M."/>
            <person name="Heiman D."/>
            <person name="Howarth C."/>
            <person name="Larimer J."/>
            <person name="Lui A."/>
            <person name="MacDonald P.J.P."/>
            <person name="McCowen C."/>
            <person name="Montmayeur A."/>
            <person name="Murphy C."/>
            <person name="Neiman D."/>
            <person name="Pearson M."/>
            <person name="Priest M."/>
            <person name="Roberts A."/>
            <person name="Saif S."/>
            <person name="Shea T."/>
            <person name="Sisk P."/>
            <person name="Stolte C."/>
            <person name="Sykes S."/>
            <person name="Wortman J."/>
            <person name="Nusbaum C."/>
            <person name="Birren B."/>
        </authorList>
    </citation>
    <scope>NUCLEOTIDE SEQUENCE [LARGE SCALE GENOMIC DNA]</scope>
    <source>
        <strain evidence="9">INRA-310</strain>
    </source>
</reference>
<accession>W2QBD9</accession>
<feature type="domain" description="HAT C-terminal dimerisation" evidence="7">
    <location>
        <begin position="535"/>
        <end position="599"/>
    </location>
</feature>
<dbReference type="InterPro" id="IPR012337">
    <property type="entry name" value="RNaseH-like_sf"/>
</dbReference>
<dbReference type="InterPro" id="IPR008906">
    <property type="entry name" value="HATC_C_dom"/>
</dbReference>
<evidence type="ECO:0000256" key="2">
    <source>
        <dbReference type="ARBA" id="ARBA00022723"/>
    </source>
</evidence>
<evidence type="ECO:0000256" key="3">
    <source>
        <dbReference type="ARBA" id="ARBA00022771"/>
    </source>
</evidence>
<name>W2QBD9_PHYN3</name>
<feature type="compositionally biased region" description="Polar residues" evidence="6">
    <location>
        <begin position="823"/>
        <end position="838"/>
    </location>
</feature>
<dbReference type="PANTHER" id="PTHR46481:SF10">
    <property type="entry name" value="ZINC FINGER BED DOMAIN-CONTAINING PROTEIN 39"/>
    <property type="match status" value="1"/>
</dbReference>
<dbReference type="SUPFAM" id="SSF53098">
    <property type="entry name" value="Ribonuclease H-like"/>
    <property type="match status" value="1"/>
</dbReference>
<keyword evidence="3" id="KW-0863">Zinc-finger</keyword>
<dbReference type="GeneID" id="20180975"/>
<evidence type="ECO:0000256" key="1">
    <source>
        <dbReference type="ARBA" id="ARBA00004123"/>
    </source>
</evidence>
<dbReference type="OMA" id="CFGHYVN"/>
<dbReference type="Proteomes" id="UP000018817">
    <property type="component" value="Unassembled WGS sequence"/>
</dbReference>
<feature type="compositionally biased region" description="Polar residues" evidence="6">
    <location>
        <begin position="633"/>
        <end position="645"/>
    </location>
</feature>
<comment type="subcellular location">
    <subcellularLocation>
        <location evidence="1">Nucleus</location>
    </subcellularLocation>
</comment>
<dbReference type="PANTHER" id="PTHR46481">
    <property type="entry name" value="ZINC FINGER BED DOMAIN-CONTAINING PROTEIN 4"/>
    <property type="match status" value="1"/>
</dbReference>
<gene>
    <name evidence="8" type="ORF">PPTG_11430</name>
</gene>
<reference evidence="8 9" key="2">
    <citation type="submission" date="2013-11" db="EMBL/GenBank/DDBJ databases">
        <title>The Genome Sequence of Phytophthora parasitica INRA-310.</title>
        <authorList>
            <consortium name="The Broad Institute Genomics Platform"/>
            <person name="Russ C."/>
            <person name="Tyler B."/>
            <person name="Panabieres F."/>
            <person name="Shan W."/>
            <person name="Tripathy S."/>
            <person name="Grunwald N."/>
            <person name="Machado M."/>
            <person name="Johnson C.S."/>
            <person name="Arredondo F."/>
            <person name="Hong C."/>
            <person name="Coffey M."/>
            <person name="Young S.K."/>
            <person name="Zeng Q."/>
            <person name="Gargeya S."/>
            <person name="Fitzgerald M."/>
            <person name="Abouelleil A."/>
            <person name="Alvarado L."/>
            <person name="Chapman S.B."/>
            <person name="Gainer-Dewar J."/>
            <person name="Goldberg J."/>
            <person name="Griggs A."/>
            <person name="Gujja S."/>
            <person name="Hansen M."/>
            <person name="Howarth C."/>
            <person name="Imamovic A."/>
            <person name="Ireland A."/>
            <person name="Larimer J."/>
            <person name="McCowan C."/>
            <person name="Murphy C."/>
            <person name="Pearson M."/>
            <person name="Poon T.W."/>
            <person name="Priest M."/>
            <person name="Roberts A."/>
            <person name="Saif S."/>
            <person name="Shea T."/>
            <person name="Sykes S."/>
            <person name="Wortman J."/>
            <person name="Nusbaum C."/>
            <person name="Birren B."/>
        </authorList>
    </citation>
    <scope>NUCLEOTIDE SEQUENCE [LARGE SCALE GENOMIC DNA]</scope>
    <source>
        <strain evidence="8 9">INRA-310</strain>
    </source>
</reference>